<feature type="compositionally biased region" description="Low complexity" evidence="1">
    <location>
        <begin position="282"/>
        <end position="297"/>
    </location>
</feature>
<protein>
    <submittedName>
        <fullName evidence="2">Uncharacterized protein</fullName>
    </submittedName>
</protein>
<dbReference type="InterPro" id="IPR036691">
    <property type="entry name" value="Endo/exonu/phosph_ase_sf"/>
</dbReference>
<accession>A0A484M3W5</accession>
<evidence type="ECO:0000313" key="3">
    <source>
        <dbReference type="Proteomes" id="UP000595140"/>
    </source>
</evidence>
<reference evidence="2 3" key="1">
    <citation type="submission" date="2018-04" db="EMBL/GenBank/DDBJ databases">
        <authorList>
            <person name="Vogel A."/>
        </authorList>
    </citation>
    <scope>NUCLEOTIDE SEQUENCE [LARGE SCALE GENOMIC DNA]</scope>
</reference>
<dbReference type="PANTHER" id="PTHR31286:SF179">
    <property type="entry name" value="RNASE H TYPE-1 DOMAIN-CONTAINING PROTEIN"/>
    <property type="match status" value="1"/>
</dbReference>
<feature type="compositionally biased region" description="Polar residues" evidence="1">
    <location>
        <begin position="266"/>
        <end position="281"/>
    </location>
</feature>
<dbReference type="InterPro" id="IPR040256">
    <property type="entry name" value="At4g02000-like"/>
</dbReference>
<gene>
    <name evidence="2" type="ORF">CCAM_LOCUS25296</name>
</gene>
<keyword evidence="3" id="KW-1185">Reference proteome</keyword>
<dbReference type="Proteomes" id="UP000595140">
    <property type="component" value="Unassembled WGS sequence"/>
</dbReference>
<feature type="region of interest" description="Disordered" evidence="1">
    <location>
        <begin position="266"/>
        <end position="297"/>
    </location>
</feature>
<dbReference type="PANTHER" id="PTHR31286">
    <property type="entry name" value="GLYCINE-RICH CELL WALL STRUCTURAL PROTEIN 1.8-LIKE"/>
    <property type="match status" value="1"/>
</dbReference>
<name>A0A484M3W5_9ASTE</name>
<evidence type="ECO:0000313" key="2">
    <source>
        <dbReference type="EMBL" id="VFQ83520.1"/>
    </source>
</evidence>
<organism evidence="2 3">
    <name type="scientific">Cuscuta campestris</name>
    <dbReference type="NCBI Taxonomy" id="132261"/>
    <lineage>
        <taxon>Eukaryota</taxon>
        <taxon>Viridiplantae</taxon>
        <taxon>Streptophyta</taxon>
        <taxon>Embryophyta</taxon>
        <taxon>Tracheophyta</taxon>
        <taxon>Spermatophyta</taxon>
        <taxon>Magnoliopsida</taxon>
        <taxon>eudicotyledons</taxon>
        <taxon>Gunneridae</taxon>
        <taxon>Pentapetalae</taxon>
        <taxon>asterids</taxon>
        <taxon>lamiids</taxon>
        <taxon>Solanales</taxon>
        <taxon>Convolvulaceae</taxon>
        <taxon>Cuscuteae</taxon>
        <taxon>Cuscuta</taxon>
        <taxon>Cuscuta subgen. Grammica</taxon>
        <taxon>Cuscuta sect. Cleistogrammica</taxon>
    </lineage>
</organism>
<dbReference type="OrthoDB" id="1935089at2759"/>
<sequence length="954" mass="108464">MPQIGKVVGLRKGNPSVVFTGEEEQHLAQELQYAVVGRSNISPPLNDLHRILYSIGFKAFLIKPLSRYDTLFIFQFEHDYQRFLLRRTWKFGKADFYVFKWSPDYSSSTDCPVIPVWVSIFNVPLHLFHPPALYTLASCLGRPFKPDERTLIGKNTSRARMCIEIDFSNPVPQAIHLRLGARDFNLPLTIEKPPSFCHTCKLLGHKESSCKKRFVAGKVHTGDTLMVANGDSDWTIVKRKRPTQNPQTCLVPVHYWKIKDPSQNPPAANICQAGTSKSTAHSPTLAPLSPTPSQSASLIPKPHITSNVHPNTTPNICPELLNLMDLDPTPTLPSGSLDDTTSPEVINHDPTTTILNNLGFPLHDTDSEEELDIHCHSEGDDEPYIKGNLEPFILKPTLKCAQVLNISSIYGKHDLIQRRDLWNLITAHRPTDEMWILGGDFNAITSLSEHKGTATPCSRSMAEFNECIEENSLIQISPSKGWFTWCGKRGQGRVWRRLNRILINSEVVNTFDEISCKHLSKTGSDHNPLLLECTTAHISAPKSFRILHPWLTHTTFLAMVSKYWSSTPTSGGMRGLCNKLQGLKAVIREWNKSIFGDIFFAVKQAEKESMAAEIAFDERPTETNRETWSKAKAKLILATNTEVEYWKQKANVRWMEKGDANSKYFHSLVKGRKHKLSIKHIKSSEGRNLTQPKEIQTEAVNHFTKIYTKSSVHGLEEITQFIPNVITEEENNNLTILPTLEEVRAAVWDLDPHSTSGPDGYTGEFFRKTWHILGQDLHKAAQEFFLGIPTPKAYGIRALHHIQQAYSYKLWAKIRSDQGLWATFMHRKYLKSNIFKERLPDSAVWKRIFRVNATATEHTTMTDGTLKWMDKDFTLKAAYLSTLQPVPPQIQNKFIWHKYQTPNIKLFLWKVHHNALPFTPNVRTLSIPMDHYPHPTVQSNITYSNGGQKQGEKD</sequence>
<dbReference type="SUPFAM" id="SSF56219">
    <property type="entry name" value="DNase I-like"/>
    <property type="match status" value="1"/>
</dbReference>
<dbReference type="EMBL" id="OOIL02002582">
    <property type="protein sequence ID" value="VFQ83520.1"/>
    <property type="molecule type" value="Genomic_DNA"/>
</dbReference>
<dbReference type="AlphaFoldDB" id="A0A484M3W5"/>
<evidence type="ECO:0000256" key="1">
    <source>
        <dbReference type="SAM" id="MobiDB-lite"/>
    </source>
</evidence>
<proteinExistence type="predicted"/>
<dbReference type="Gene3D" id="3.60.10.10">
    <property type="entry name" value="Endonuclease/exonuclease/phosphatase"/>
    <property type="match status" value="1"/>
</dbReference>